<name>A0ABD0Y9Y7_9HEMI</name>
<organism evidence="2 3">
    <name type="scientific">Ranatra chinensis</name>
    <dbReference type="NCBI Taxonomy" id="642074"/>
    <lineage>
        <taxon>Eukaryota</taxon>
        <taxon>Metazoa</taxon>
        <taxon>Ecdysozoa</taxon>
        <taxon>Arthropoda</taxon>
        <taxon>Hexapoda</taxon>
        <taxon>Insecta</taxon>
        <taxon>Pterygota</taxon>
        <taxon>Neoptera</taxon>
        <taxon>Paraneoptera</taxon>
        <taxon>Hemiptera</taxon>
        <taxon>Heteroptera</taxon>
        <taxon>Panheteroptera</taxon>
        <taxon>Nepomorpha</taxon>
        <taxon>Nepidae</taxon>
        <taxon>Ranatrinae</taxon>
        <taxon>Ranatra</taxon>
    </lineage>
</organism>
<dbReference type="Proteomes" id="UP001558652">
    <property type="component" value="Unassembled WGS sequence"/>
</dbReference>
<evidence type="ECO:0000259" key="1">
    <source>
        <dbReference type="Pfam" id="PF15803"/>
    </source>
</evidence>
<dbReference type="AlphaFoldDB" id="A0ABD0Y9Y7"/>
<evidence type="ECO:0000313" key="2">
    <source>
        <dbReference type="EMBL" id="KAL1115818.1"/>
    </source>
</evidence>
<dbReference type="InterPro" id="IPR033570">
    <property type="entry name" value="SCNM1"/>
</dbReference>
<dbReference type="PANTHER" id="PTHR32297">
    <property type="entry name" value="SODIUM CHANNEL MODIFIER 1"/>
    <property type="match status" value="1"/>
</dbReference>
<dbReference type="EMBL" id="JBFDAA010000019">
    <property type="protein sequence ID" value="KAL1115818.1"/>
    <property type="molecule type" value="Genomic_DNA"/>
</dbReference>
<feature type="domain" description="Sodium channel modifier 1 zinc-finger" evidence="1">
    <location>
        <begin position="61"/>
        <end position="86"/>
    </location>
</feature>
<evidence type="ECO:0000313" key="3">
    <source>
        <dbReference type="Proteomes" id="UP001558652"/>
    </source>
</evidence>
<comment type="caution">
    <text evidence="2">The sequence shown here is derived from an EMBL/GenBank/DDBJ whole genome shotgun (WGS) entry which is preliminary data.</text>
</comment>
<dbReference type="PANTHER" id="PTHR32297:SF1">
    <property type="entry name" value="SODIUM CHANNEL MODIFIER 1"/>
    <property type="match status" value="1"/>
</dbReference>
<dbReference type="InterPro" id="IPR031622">
    <property type="entry name" value="Znf-SCNM1"/>
</dbReference>
<accession>A0ABD0Y9Y7</accession>
<keyword evidence="3" id="KW-1185">Reference proteome</keyword>
<proteinExistence type="predicted"/>
<dbReference type="Pfam" id="PF15803">
    <property type="entry name" value="zf-SCNM1"/>
    <property type="match status" value="1"/>
</dbReference>
<sequence>MASKRQNMFYENKKQETTDAICHPFVGTCYITAFHQRVTDLLESYIPDEEAKLLSNGRFTCLVCDHRPIFDTIKMLAIHRKGKRHLQELSKYIKRKSYLELETLKKEQLGMIAAEDEPNRSDEPNPPILPSGNSDYFSVKLKRKFSRRKALEIPTFIDEIETKKSHQVPSPSLGPSSASQVRHYLKQLPRKVSFKKTVEKTLDEGPPPYEELKSVTQPSRIEDIHLVKSAAVKSVAQKNSGTGFSQNM</sequence>
<protein>
    <recommendedName>
        <fullName evidence="1">Sodium channel modifier 1 zinc-finger domain-containing protein</fullName>
    </recommendedName>
</protein>
<reference evidence="2 3" key="1">
    <citation type="submission" date="2024-07" db="EMBL/GenBank/DDBJ databases">
        <title>Chromosome-level genome assembly of the water stick insect Ranatra chinensis (Heteroptera: Nepidae).</title>
        <authorList>
            <person name="Liu X."/>
        </authorList>
    </citation>
    <scope>NUCLEOTIDE SEQUENCE [LARGE SCALE GENOMIC DNA]</scope>
    <source>
        <strain evidence="2">Cailab_2021Rc</strain>
        <tissue evidence="2">Muscle</tissue>
    </source>
</reference>
<gene>
    <name evidence="2" type="ORF">AAG570_006108</name>
</gene>